<dbReference type="AlphaFoldDB" id="A0A7W7ISD7"/>
<dbReference type="Proteomes" id="UP000539957">
    <property type="component" value="Unassembled WGS sequence"/>
</dbReference>
<comment type="caution">
    <text evidence="1">The sequence shown here is derived from an EMBL/GenBank/DDBJ whole genome shotgun (WGS) entry which is preliminary data.</text>
</comment>
<organism evidence="1 2">
    <name type="scientific">Brevundimonas bullata</name>
    <dbReference type="NCBI Taxonomy" id="13160"/>
    <lineage>
        <taxon>Bacteria</taxon>
        <taxon>Pseudomonadati</taxon>
        <taxon>Pseudomonadota</taxon>
        <taxon>Alphaproteobacteria</taxon>
        <taxon>Caulobacterales</taxon>
        <taxon>Caulobacteraceae</taxon>
        <taxon>Brevundimonas</taxon>
    </lineage>
</organism>
<name>A0A7W7ISD7_9CAUL</name>
<reference evidence="1 2" key="1">
    <citation type="submission" date="2020-08" db="EMBL/GenBank/DDBJ databases">
        <title>Functional genomics of gut bacteria from endangered species of beetles.</title>
        <authorList>
            <person name="Carlos-Shanley C."/>
        </authorList>
    </citation>
    <scope>NUCLEOTIDE SEQUENCE [LARGE SCALE GENOMIC DNA]</scope>
    <source>
        <strain evidence="1 2">S00123</strain>
    </source>
</reference>
<dbReference type="EMBL" id="JACHKY010000006">
    <property type="protein sequence ID" value="MBB4799645.1"/>
    <property type="molecule type" value="Genomic_DNA"/>
</dbReference>
<gene>
    <name evidence="1" type="ORF">HNP32_003403</name>
</gene>
<dbReference type="SUPFAM" id="SSF48452">
    <property type="entry name" value="TPR-like"/>
    <property type="match status" value="1"/>
</dbReference>
<evidence type="ECO:0000313" key="2">
    <source>
        <dbReference type="Proteomes" id="UP000539957"/>
    </source>
</evidence>
<accession>A0A7W7ISD7</accession>
<keyword evidence="2" id="KW-1185">Reference proteome</keyword>
<proteinExistence type="predicted"/>
<sequence length="255" mass="27762">MSNDHEDDAREFACALLEEVDLAPPRERLALAIQAIRAAPSLSDSYSAAAAAMRQSSPEALAAWLAAREITRRDAGDRIESDAGRLGDNLYARPYLRACVGYALCALENGEHDEALAQLRQVLALDVDDRIGARYALATALLIAGRFEDFTALRTTQTEDTTAFWLYADAYHALAAKAPITDRKTRLARALASNAHAPLLFALDEQQLGEPADSFAPGGFEEARALACSLTGRLWRRDHVALQALLKASRPSQQK</sequence>
<dbReference type="Gene3D" id="1.25.40.10">
    <property type="entry name" value="Tetratricopeptide repeat domain"/>
    <property type="match status" value="1"/>
</dbReference>
<evidence type="ECO:0000313" key="1">
    <source>
        <dbReference type="EMBL" id="MBB4799645.1"/>
    </source>
</evidence>
<protein>
    <submittedName>
        <fullName evidence="1">Tetratricopeptide (TPR) repeat protein</fullName>
    </submittedName>
</protein>
<dbReference type="InterPro" id="IPR011990">
    <property type="entry name" value="TPR-like_helical_dom_sf"/>
</dbReference>
<dbReference type="RefSeq" id="WP_184273272.1">
    <property type="nucleotide sequence ID" value="NZ_CP194722.1"/>
</dbReference>